<dbReference type="AlphaFoldDB" id="A0A2S6GPQ9"/>
<evidence type="ECO:0000313" key="1">
    <source>
        <dbReference type="EMBL" id="PPK67186.1"/>
    </source>
</evidence>
<proteinExistence type="predicted"/>
<sequence length="100" mass="11269">MRNPFRKAHSRVGILLRIRVAPELSAHVRFFRTDEIEVDVSPEEPRGQSALDAVCRFLRAVGRRLGKPVVLTLENARDRPLIGYDVATDRLVRIAGHSGQ</sequence>
<dbReference type="Proteomes" id="UP000239203">
    <property type="component" value="Unassembled WGS sequence"/>
</dbReference>
<keyword evidence="2" id="KW-1185">Reference proteome</keyword>
<organism evidence="1 2">
    <name type="scientific">Actinokineospora auranticolor</name>
    <dbReference type="NCBI Taxonomy" id="155976"/>
    <lineage>
        <taxon>Bacteria</taxon>
        <taxon>Bacillati</taxon>
        <taxon>Actinomycetota</taxon>
        <taxon>Actinomycetes</taxon>
        <taxon>Pseudonocardiales</taxon>
        <taxon>Pseudonocardiaceae</taxon>
        <taxon>Actinokineospora</taxon>
    </lineage>
</organism>
<reference evidence="1 2" key="1">
    <citation type="submission" date="2018-02" db="EMBL/GenBank/DDBJ databases">
        <title>Genomic Encyclopedia of Archaeal and Bacterial Type Strains, Phase II (KMG-II): from individual species to whole genera.</title>
        <authorList>
            <person name="Goeker M."/>
        </authorList>
    </citation>
    <scope>NUCLEOTIDE SEQUENCE [LARGE SCALE GENOMIC DNA]</scope>
    <source>
        <strain evidence="1 2">YU 961-1</strain>
    </source>
</reference>
<protein>
    <submittedName>
        <fullName evidence="1">Uncharacterized protein</fullName>
    </submittedName>
</protein>
<accession>A0A2S6GPQ9</accession>
<dbReference type="EMBL" id="PTIX01000008">
    <property type="protein sequence ID" value="PPK67186.1"/>
    <property type="molecule type" value="Genomic_DNA"/>
</dbReference>
<comment type="caution">
    <text evidence="1">The sequence shown here is derived from an EMBL/GenBank/DDBJ whole genome shotgun (WGS) entry which is preliminary data.</text>
</comment>
<name>A0A2S6GPQ9_9PSEU</name>
<gene>
    <name evidence="1" type="ORF">CLV40_108183</name>
</gene>
<evidence type="ECO:0000313" key="2">
    <source>
        <dbReference type="Proteomes" id="UP000239203"/>
    </source>
</evidence>